<dbReference type="NCBIfam" id="TIGR02937">
    <property type="entry name" value="sigma70-ECF"/>
    <property type="match status" value="1"/>
</dbReference>
<dbReference type="RefSeq" id="WP_153406995.1">
    <property type="nucleotide sequence ID" value="NZ_ML762459.1"/>
</dbReference>
<comment type="caution">
    <text evidence="7">The sequence shown here is derived from an EMBL/GenBank/DDBJ whole genome shotgun (WGS) entry which is preliminary data.</text>
</comment>
<reference evidence="7 8" key="1">
    <citation type="submission" date="2019-10" db="EMBL/GenBank/DDBJ databases">
        <title>Gracilibacillus sp. nov. isolated from rice seeds.</title>
        <authorList>
            <person name="He S."/>
        </authorList>
    </citation>
    <scope>NUCLEOTIDE SEQUENCE [LARGE SCALE GENOMIC DNA]</scope>
    <source>
        <strain evidence="7 8">TD8</strain>
    </source>
</reference>
<dbReference type="GO" id="GO:0006352">
    <property type="term" value="P:DNA-templated transcription initiation"/>
    <property type="evidence" value="ECO:0007669"/>
    <property type="project" value="InterPro"/>
</dbReference>
<feature type="domain" description="RNA polymerase sigma factor 70 region 4 type 2" evidence="6">
    <location>
        <begin position="122"/>
        <end position="173"/>
    </location>
</feature>
<dbReference type="EMBL" id="WEID01000128">
    <property type="protein sequence ID" value="KAB8125736.1"/>
    <property type="molecule type" value="Genomic_DNA"/>
</dbReference>
<dbReference type="GO" id="GO:0016987">
    <property type="term" value="F:sigma factor activity"/>
    <property type="evidence" value="ECO:0007669"/>
    <property type="project" value="UniProtKB-KW"/>
</dbReference>
<dbReference type="InterPro" id="IPR013325">
    <property type="entry name" value="RNA_pol_sigma_r2"/>
</dbReference>
<dbReference type="InterPro" id="IPR007627">
    <property type="entry name" value="RNA_pol_sigma70_r2"/>
</dbReference>
<dbReference type="InterPro" id="IPR013324">
    <property type="entry name" value="RNA_pol_sigma_r3/r4-like"/>
</dbReference>
<dbReference type="SUPFAM" id="SSF88946">
    <property type="entry name" value="Sigma2 domain of RNA polymerase sigma factors"/>
    <property type="match status" value="1"/>
</dbReference>
<dbReference type="InterPro" id="IPR036388">
    <property type="entry name" value="WH-like_DNA-bd_sf"/>
</dbReference>
<evidence type="ECO:0000256" key="3">
    <source>
        <dbReference type="ARBA" id="ARBA00023082"/>
    </source>
</evidence>
<keyword evidence="3" id="KW-0731">Sigma factor</keyword>
<evidence type="ECO:0000256" key="2">
    <source>
        <dbReference type="ARBA" id="ARBA00023015"/>
    </source>
</evidence>
<organism evidence="7 8">
    <name type="scientific">Gracilibacillus oryzae</name>
    <dbReference type="NCBI Taxonomy" id="1672701"/>
    <lineage>
        <taxon>Bacteria</taxon>
        <taxon>Bacillati</taxon>
        <taxon>Bacillota</taxon>
        <taxon>Bacilli</taxon>
        <taxon>Bacillales</taxon>
        <taxon>Bacillaceae</taxon>
        <taxon>Gracilibacillus</taxon>
    </lineage>
</organism>
<dbReference type="InterPro" id="IPR014284">
    <property type="entry name" value="RNA_pol_sigma-70_dom"/>
</dbReference>
<comment type="similarity">
    <text evidence="1">Belongs to the sigma-70 factor family. ECF subfamily.</text>
</comment>
<proteinExistence type="inferred from homology"/>
<dbReference type="Pfam" id="PF08281">
    <property type="entry name" value="Sigma70_r4_2"/>
    <property type="match status" value="1"/>
</dbReference>
<accession>A0A7C8KR31</accession>
<evidence type="ECO:0000313" key="7">
    <source>
        <dbReference type="EMBL" id="KAB8125736.1"/>
    </source>
</evidence>
<evidence type="ECO:0000313" key="8">
    <source>
        <dbReference type="Proteomes" id="UP000480246"/>
    </source>
</evidence>
<dbReference type="SUPFAM" id="SSF88659">
    <property type="entry name" value="Sigma3 and sigma4 domains of RNA polymerase sigma factors"/>
    <property type="match status" value="1"/>
</dbReference>
<dbReference type="AlphaFoldDB" id="A0A7C8KR31"/>
<dbReference type="Proteomes" id="UP000480246">
    <property type="component" value="Unassembled WGS sequence"/>
</dbReference>
<evidence type="ECO:0000256" key="4">
    <source>
        <dbReference type="ARBA" id="ARBA00023163"/>
    </source>
</evidence>
<dbReference type="Pfam" id="PF04542">
    <property type="entry name" value="Sigma70_r2"/>
    <property type="match status" value="1"/>
</dbReference>
<dbReference type="OrthoDB" id="9794508at2"/>
<dbReference type="InterPro" id="IPR039425">
    <property type="entry name" value="RNA_pol_sigma-70-like"/>
</dbReference>
<dbReference type="GO" id="GO:0003677">
    <property type="term" value="F:DNA binding"/>
    <property type="evidence" value="ECO:0007669"/>
    <property type="project" value="InterPro"/>
</dbReference>
<dbReference type="PANTHER" id="PTHR43133">
    <property type="entry name" value="RNA POLYMERASE ECF-TYPE SIGMA FACTO"/>
    <property type="match status" value="1"/>
</dbReference>
<keyword evidence="8" id="KW-1185">Reference proteome</keyword>
<evidence type="ECO:0000259" key="5">
    <source>
        <dbReference type="Pfam" id="PF04542"/>
    </source>
</evidence>
<keyword evidence="2" id="KW-0805">Transcription regulation</keyword>
<dbReference type="Gene3D" id="1.10.1740.10">
    <property type="match status" value="1"/>
</dbReference>
<keyword evidence="4" id="KW-0804">Transcription</keyword>
<feature type="domain" description="RNA polymerase sigma-70 region 2" evidence="5">
    <location>
        <begin position="23"/>
        <end position="89"/>
    </location>
</feature>
<name>A0A7C8KR31_9BACI</name>
<protein>
    <submittedName>
        <fullName evidence="7">Sigma-70 family RNA polymerase sigma factor</fullName>
    </submittedName>
</protein>
<dbReference type="InterPro" id="IPR013249">
    <property type="entry name" value="RNA_pol_sigma70_r4_t2"/>
</dbReference>
<evidence type="ECO:0000256" key="1">
    <source>
        <dbReference type="ARBA" id="ARBA00010641"/>
    </source>
</evidence>
<dbReference type="PANTHER" id="PTHR43133:SF60">
    <property type="entry name" value="RNA POLYMERASE SIGMA FACTOR SIGV"/>
    <property type="match status" value="1"/>
</dbReference>
<dbReference type="Gene3D" id="1.10.10.10">
    <property type="entry name" value="Winged helix-like DNA-binding domain superfamily/Winged helix DNA-binding domain"/>
    <property type="match status" value="1"/>
</dbReference>
<evidence type="ECO:0000259" key="6">
    <source>
        <dbReference type="Pfam" id="PF08281"/>
    </source>
</evidence>
<gene>
    <name evidence="7" type="ORF">F9U64_21810</name>
</gene>
<sequence>MKQELKWIKAIKKRSSESAANQLIAKYYKEMYGFIYKQTIDQELAKDITQEIFISALKTIHLFNGKASFRTWLYKIANSRLIDYYRSKSYKQSQKTDVMDEVEIRTEESFTIKLEQKEEVDQVLQILAQFDQQNQYILRLKIFGEYTFAEIAEITNLTESTVKTKYYATIRKLKQLLKEGAFHAKFK</sequence>